<name>A0A177KHG4_9BACI</name>
<protein>
    <submittedName>
        <fullName evidence="9">Spore gernimation protein</fullName>
    </submittedName>
</protein>
<evidence type="ECO:0000256" key="6">
    <source>
        <dbReference type="ARBA" id="ARBA00022989"/>
    </source>
</evidence>
<dbReference type="PANTHER" id="PTHR34975">
    <property type="entry name" value="SPORE GERMINATION PROTEIN A2"/>
    <property type="match status" value="1"/>
</dbReference>
<feature type="transmembrane region" description="Helical" evidence="8">
    <location>
        <begin position="278"/>
        <end position="299"/>
    </location>
</feature>
<comment type="subcellular location">
    <subcellularLocation>
        <location evidence="1">Membrane</location>
        <topology evidence="1">Multi-pass membrane protein</topology>
    </subcellularLocation>
</comment>
<feature type="transmembrane region" description="Helical" evidence="8">
    <location>
        <begin position="39"/>
        <end position="60"/>
    </location>
</feature>
<comment type="similarity">
    <text evidence="2">Belongs to the amino acid-polyamine-organocation (APC) superfamily. Spore germination protein (SGP) (TC 2.A.3.9) family.</text>
</comment>
<dbReference type="GO" id="GO:0009847">
    <property type="term" value="P:spore germination"/>
    <property type="evidence" value="ECO:0007669"/>
    <property type="project" value="InterPro"/>
</dbReference>
<accession>A0A177KHG4</accession>
<reference evidence="9 10" key="1">
    <citation type="submission" date="2016-01" db="EMBL/GenBank/DDBJ databases">
        <title>Investigation of taxonomic status of Bacillus aminovorans.</title>
        <authorList>
            <person name="Verma A."/>
            <person name="Pal Y."/>
            <person name="Krishnamurthi S."/>
        </authorList>
    </citation>
    <scope>NUCLEOTIDE SEQUENCE [LARGE SCALE GENOMIC DNA]</scope>
    <source>
        <strain evidence="9 10">DSM 4337</strain>
    </source>
</reference>
<dbReference type="RefSeq" id="WP_018393323.1">
    <property type="nucleotide sequence ID" value="NZ_LQWZ01000037.1"/>
</dbReference>
<comment type="caution">
    <text evidence="9">The sequence shown here is derived from an EMBL/GenBank/DDBJ whole genome shotgun (WGS) entry which is preliminary data.</text>
</comment>
<evidence type="ECO:0000256" key="4">
    <source>
        <dbReference type="ARBA" id="ARBA00022544"/>
    </source>
</evidence>
<organism evidence="9 10">
    <name type="scientific">Domibacillus aminovorans</name>
    <dbReference type="NCBI Taxonomy" id="29332"/>
    <lineage>
        <taxon>Bacteria</taxon>
        <taxon>Bacillati</taxon>
        <taxon>Bacillota</taxon>
        <taxon>Bacilli</taxon>
        <taxon>Bacillales</taxon>
        <taxon>Bacillaceae</taxon>
        <taxon>Domibacillus</taxon>
    </lineage>
</organism>
<evidence type="ECO:0000313" key="9">
    <source>
        <dbReference type="EMBL" id="OAH52809.1"/>
    </source>
</evidence>
<dbReference type="NCBIfam" id="TIGR00912">
    <property type="entry name" value="2A0309"/>
    <property type="match status" value="1"/>
</dbReference>
<evidence type="ECO:0000256" key="7">
    <source>
        <dbReference type="ARBA" id="ARBA00023136"/>
    </source>
</evidence>
<dbReference type="Gene3D" id="1.20.1740.10">
    <property type="entry name" value="Amino acid/polyamine transporter I"/>
    <property type="match status" value="1"/>
</dbReference>
<feature type="transmembrane region" description="Helical" evidence="8">
    <location>
        <begin position="72"/>
        <end position="96"/>
    </location>
</feature>
<evidence type="ECO:0000256" key="1">
    <source>
        <dbReference type="ARBA" id="ARBA00004141"/>
    </source>
</evidence>
<evidence type="ECO:0000256" key="2">
    <source>
        <dbReference type="ARBA" id="ARBA00007998"/>
    </source>
</evidence>
<keyword evidence="3" id="KW-0813">Transport</keyword>
<evidence type="ECO:0000256" key="3">
    <source>
        <dbReference type="ARBA" id="ARBA00022448"/>
    </source>
</evidence>
<keyword evidence="7 8" id="KW-0472">Membrane</keyword>
<feature type="transmembrane region" description="Helical" evidence="8">
    <location>
        <begin position="305"/>
        <end position="324"/>
    </location>
</feature>
<dbReference type="GO" id="GO:0016020">
    <property type="term" value="C:membrane"/>
    <property type="evidence" value="ECO:0007669"/>
    <property type="project" value="UniProtKB-SubCell"/>
</dbReference>
<keyword evidence="6 8" id="KW-1133">Transmembrane helix</keyword>
<feature type="transmembrane region" description="Helical" evidence="8">
    <location>
        <begin position="215"/>
        <end position="240"/>
    </location>
</feature>
<evidence type="ECO:0000256" key="8">
    <source>
        <dbReference type="SAM" id="Phobius"/>
    </source>
</evidence>
<feature type="transmembrane region" description="Helical" evidence="8">
    <location>
        <begin position="116"/>
        <end position="133"/>
    </location>
</feature>
<dbReference type="InterPro" id="IPR004761">
    <property type="entry name" value="Spore_GerAB"/>
</dbReference>
<keyword evidence="5 8" id="KW-0812">Transmembrane</keyword>
<proteinExistence type="inferred from homology"/>
<feature type="transmembrane region" description="Helical" evidence="8">
    <location>
        <begin position="185"/>
        <end position="203"/>
    </location>
</feature>
<gene>
    <name evidence="9" type="ORF">AWH48_13430</name>
</gene>
<feature type="transmembrane region" description="Helical" evidence="8">
    <location>
        <begin position="12"/>
        <end position="33"/>
    </location>
</feature>
<evidence type="ECO:0000313" key="10">
    <source>
        <dbReference type="Proteomes" id="UP000077271"/>
    </source>
</evidence>
<keyword evidence="4" id="KW-0309">Germination</keyword>
<dbReference type="Pfam" id="PF03845">
    <property type="entry name" value="Spore_permease"/>
    <property type="match status" value="1"/>
</dbReference>
<evidence type="ECO:0000256" key="5">
    <source>
        <dbReference type="ARBA" id="ARBA00022692"/>
    </source>
</evidence>
<dbReference type="PANTHER" id="PTHR34975:SF2">
    <property type="entry name" value="SPORE GERMINATION PROTEIN A2"/>
    <property type="match status" value="1"/>
</dbReference>
<feature type="transmembrane region" description="Helical" evidence="8">
    <location>
        <begin position="336"/>
        <end position="354"/>
    </location>
</feature>
<dbReference type="Proteomes" id="UP000077271">
    <property type="component" value="Unassembled WGS sequence"/>
</dbReference>
<sequence length="360" mass="39924">MYKEKISANQALMLVLAGGVGNIFVVIAVPAIKDAGRDGWISVLLAYGIAALIGLTLIQLGKRFPDKTFVQYLPIVIGKIPGKIAGLFYIIAFWVMTAHILRVALELMKFFLPETPSIYISILMSILMVYVMKKGFEVFSRTAEFFSITMIVLIVILILFILPDLEWTNLAPVMENGVMPVIKGLRTQVPYAAETILFMAIWLPCLNDGKKATKALLIGMLISGILLTALVAVNIAFAGIDLTPKQLYPVFYISSYIQIANTFAGFEAIFMTLWLSTAYLALQVFFYPPVVGLAQWLNLKDYKPLIIPMTIVIIALATVPSNVIEVLKVDTLKNPYVILPLSLLIPFVWVVSVIRKLDES</sequence>
<dbReference type="EMBL" id="LQWZ01000037">
    <property type="protein sequence ID" value="OAH52809.1"/>
    <property type="molecule type" value="Genomic_DNA"/>
</dbReference>
<feature type="transmembrane region" description="Helical" evidence="8">
    <location>
        <begin position="246"/>
        <end position="266"/>
    </location>
</feature>
<feature type="transmembrane region" description="Helical" evidence="8">
    <location>
        <begin position="145"/>
        <end position="165"/>
    </location>
</feature>
<dbReference type="AlphaFoldDB" id="A0A177KHG4"/>